<sequence length="227" mass="24133">MQKLLLEAGGTGPVRSDLGRWPDHLCAVCRHYHHLLHLLLLLPLQDVPPTTSGCHHHHIHHCGACPLSSASKCAAQLPWTKLPGLPHHAASARDASSTLPNAVPTTLPSPAHGPTGLPRDPGWRSSRALPRQPASLQPGLHGCPEGGPLSIPWPLWLPLGYVVCVREWCAGAVPYAPCVLCVSRHGSLRPMCAVCVLPVYVASSDADKVGNNPCQSGLGPDFVLFLT</sequence>
<feature type="compositionally biased region" description="Polar residues" evidence="1">
    <location>
        <begin position="94"/>
        <end position="108"/>
    </location>
</feature>
<evidence type="ECO:0000313" key="2">
    <source>
        <dbReference type="EMBL" id="BAG60969.1"/>
    </source>
</evidence>
<proteinExistence type="evidence at transcript level"/>
<dbReference type="EMBL" id="AK298842">
    <property type="protein sequence ID" value="BAG60969.1"/>
    <property type="molecule type" value="mRNA"/>
</dbReference>
<reference evidence="2" key="1">
    <citation type="submission" date="2007-10" db="EMBL/GenBank/DDBJ databases">
        <title>NEDO human cDNA sequencing project focused on splicing variants.</title>
        <authorList>
            <person name="Wakamatsu A."/>
            <person name="Yamamoto J."/>
            <person name="Kimura K."/>
            <person name="Ishii S."/>
            <person name="Watanabe K."/>
            <person name="Sugiyama A."/>
            <person name="Murakawa K."/>
            <person name="Kaida T."/>
            <person name="Tsuchiya K."/>
            <person name="Fukuzumi Y."/>
            <person name="Kumagai A."/>
            <person name="Oishi Y."/>
            <person name="Yamamoto S."/>
            <person name="Ono Y."/>
            <person name="Komori Y."/>
            <person name="Yamazaki M."/>
            <person name="Kisu Y."/>
            <person name="Nishikawa T."/>
            <person name="Sugano S."/>
            <person name="Nomura N."/>
            <person name="Isogai T."/>
        </authorList>
    </citation>
    <scope>NUCLEOTIDE SEQUENCE</scope>
</reference>
<protein>
    <submittedName>
        <fullName evidence="2">cDNA FLJ54802</fullName>
    </submittedName>
</protein>
<dbReference type="AlphaFoldDB" id="B4DQK7"/>
<evidence type="ECO:0000256" key="1">
    <source>
        <dbReference type="SAM" id="MobiDB-lite"/>
    </source>
</evidence>
<organism evidence="2">
    <name type="scientific">Homo sapiens</name>
    <name type="common">Human</name>
    <dbReference type="NCBI Taxonomy" id="9606"/>
    <lineage>
        <taxon>Eukaryota</taxon>
        <taxon>Metazoa</taxon>
        <taxon>Chordata</taxon>
        <taxon>Craniata</taxon>
        <taxon>Vertebrata</taxon>
        <taxon>Euteleostomi</taxon>
        <taxon>Mammalia</taxon>
        <taxon>Eutheria</taxon>
        <taxon>Euarchontoglires</taxon>
        <taxon>Primates</taxon>
        <taxon>Haplorrhini</taxon>
        <taxon>Catarrhini</taxon>
        <taxon>Hominidae</taxon>
        <taxon>Homo</taxon>
    </lineage>
</organism>
<feature type="region of interest" description="Disordered" evidence="1">
    <location>
        <begin position="88"/>
        <end position="131"/>
    </location>
</feature>
<accession>B4DQK7</accession>
<name>B4DQK7_HUMAN</name>